<dbReference type="Pfam" id="PF20789">
    <property type="entry name" value="4HBT_3C"/>
    <property type="match status" value="1"/>
</dbReference>
<evidence type="ECO:0000256" key="1">
    <source>
        <dbReference type="SAM" id="MobiDB-lite"/>
    </source>
</evidence>
<dbReference type="InterPro" id="IPR049450">
    <property type="entry name" value="ACOT8-like_C"/>
</dbReference>
<gene>
    <name evidence="4" type="ORF">H9871_01960</name>
</gene>
<reference evidence="4" key="1">
    <citation type="journal article" date="2021" name="PeerJ">
        <title>Extensive microbial diversity within the chicken gut microbiome revealed by metagenomics and culture.</title>
        <authorList>
            <person name="Gilroy R."/>
            <person name="Ravi A."/>
            <person name="Getino M."/>
            <person name="Pursley I."/>
            <person name="Horton D.L."/>
            <person name="Alikhan N.F."/>
            <person name="Baker D."/>
            <person name="Gharbi K."/>
            <person name="Hall N."/>
            <person name="Watson M."/>
            <person name="Adriaenssens E.M."/>
            <person name="Foster-Nyarko E."/>
            <person name="Jarju S."/>
            <person name="Secka A."/>
            <person name="Antonio M."/>
            <person name="Oren A."/>
            <person name="Chaudhuri R.R."/>
            <person name="La Ragione R."/>
            <person name="Hildebrand F."/>
            <person name="Pallen M.J."/>
        </authorList>
    </citation>
    <scope>NUCLEOTIDE SEQUENCE</scope>
    <source>
        <strain evidence="4">ChiHejej3B27-3195</strain>
    </source>
</reference>
<comment type="caution">
    <text evidence="4">The sequence shown here is derived from an EMBL/GenBank/DDBJ whole genome shotgun (WGS) entry which is preliminary data.</text>
</comment>
<dbReference type="InterPro" id="IPR029069">
    <property type="entry name" value="HotDog_dom_sf"/>
</dbReference>
<dbReference type="AlphaFoldDB" id="A0A9D1URE2"/>
<dbReference type="EMBL" id="DXGD01000074">
    <property type="protein sequence ID" value="HIW98887.1"/>
    <property type="molecule type" value="Genomic_DNA"/>
</dbReference>
<dbReference type="SUPFAM" id="SSF54637">
    <property type="entry name" value="Thioesterase/thiol ester dehydrase-isomerase"/>
    <property type="match status" value="1"/>
</dbReference>
<feature type="domain" description="Acyl-CoA thioesterase-like C-terminal" evidence="3">
    <location>
        <begin position="141"/>
        <end position="271"/>
    </location>
</feature>
<feature type="region of interest" description="Disordered" evidence="1">
    <location>
        <begin position="1"/>
        <end position="27"/>
    </location>
</feature>
<evidence type="ECO:0000313" key="4">
    <source>
        <dbReference type="EMBL" id="HIW98887.1"/>
    </source>
</evidence>
<sequence>MLRERTETSPVSDSYYERVNDSEEPAGAASRFVSTIHTQGAWQETEQHMAAASGVIAHELLRHEPREDMRLGRISFEILGMIPRGEFTIEVETVRPGRTIELLEATMTANGRPCIVARAWRLKHTDTTAVEHHADRPMPGPEHTEPARAMDVWPGGFIRSLDIRAVEELSPGSGRCWIRNPYNTVHGEPSYDLARLIGMVDTANGIAPVVEPGGDYAFPNVDLQIHFYREPTGQWLGLETVVNTGGDGVGLTSSVLHDENGPFGRAQQLLTLRPMPSAQTTSQGPGTAADGAGSQTDASVSTAASTSADTR</sequence>
<evidence type="ECO:0000313" key="5">
    <source>
        <dbReference type="Proteomes" id="UP000824151"/>
    </source>
</evidence>
<reference evidence="4" key="2">
    <citation type="submission" date="2021-04" db="EMBL/GenBank/DDBJ databases">
        <authorList>
            <person name="Gilroy R."/>
        </authorList>
    </citation>
    <scope>NUCLEOTIDE SEQUENCE</scope>
    <source>
        <strain evidence="4">ChiHejej3B27-3195</strain>
    </source>
</reference>
<accession>A0A9D1URE2</accession>
<dbReference type="Gene3D" id="2.40.160.210">
    <property type="entry name" value="Acyl-CoA thioesterase, double hotdog domain"/>
    <property type="match status" value="1"/>
</dbReference>
<organism evidence="4 5">
    <name type="scientific">Candidatus Nesterenkonia stercoripullorum</name>
    <dbReference type="NCBI Taxonomy" id="2838701"/>
    <lineage>
        <taxon>Bacteria</taxon>
        <taxon>Bacillati</taxon>
        <taxon>Actinomycetota</taxon>
        <taxon>Actinomycetes</taxon>
        <taxon>Micrococcales</taxon>
        <taxon>Micrococcaceae</taxon>
        <taxon>Nesterenkonia</taxon>
    </lineage>
</organism>
<evidence type="ECO:0000259" key="2">
    <source>
        <dbReference type="Pfam" id="PF13622"/>
    </source>
</evidence>
<feature type="compositionally biased region" description="Low complexity" evidence="1">
    <location>
        <begin position="296"/>
        <end position="311"/>
    </location>
</feature>
<evidence type="ECO:0000259" key="3">
    <source>
        <dbReference type="Pfam" id="PF20789"/>
    </source>
</evidence>
<proteinExistence type="predicted"/>
<name>A0A9D1URE2_9MICC</name>
<protein>
    <submittedName>
        <fullName evidence="4">Thioesterase family protein</fullName>
    </submittedName>
</protein>
<feature type="region of interest" description="Disordered" evidence="1">
    <location>
        <begin position="276"/>
        <end position="311"/>
    </location>
</feature>
<feature type="domain" description="Acyl-CoA thioesterase-like N-terminal HotDog" evidence="2">
    <location>
        <begin position="40"/>
        <end position="121"/>
    </location>
</feature>
<dbReference type="InterPro" id="IPR049449">
    <property type="entry name" value="TesB_ACOT8-like_N"/>
</dbReference>
<dbReference type="Pfam" id="PF13622">
    <property type="entry name" value="4HBT_3"/>
    <property type="match status" value="1"/>
</dbReference>
<dbReference type="Proteomes" id="UP000824151">
    <property type="component" value="Unassembled WGS sequence"/>
</dbReference>
<dbReference type="InterPro" id="IPR042171">
    <property type="entry name" value="Acyl-CoA_hotdog"/>
</dbReference>